<feature type="compositionally biased region" description="Basic and acidic residues" evidence="9">
    <location>
        <begin position="535"/>
        <end position="545"/>
    </location>
</feature>
<keyword evidence="3 8" id="KW-0560">Oxidoreductase</keyword>
<dbReference type="InterPro" id="IPR025703">
    <property type="entry name" value="Bifunct_PutA"/>
</dbReference>
<dbReference type="EC" id="1.2.1.88" evidence="2"/>
<dbReference type="InParanoid" id="A0A3N1HR92"/>
<dbReference type="InterPro" id="IPR015590">
    <property type="entry name" value="Aldehyde_DH_dom"/>
</dbReference>
<dbReference type="SUPFAM" id="SSF53720">
    <property type="entry name" value="ALDH-like"/>
    <property type="match status" value="1"/>
</dbReference>
<dbReference type="InterPro" id="IPR050485">
    <property type="entry name" value="Proline_metab_enzyme"/>
</dbReference>
<dbReference type="Pfam" id="PF01619">
    <property type="entry name" value="Pro_dh"/>
    <property type="match status" value="1"/>
</dbReference>
<name>A0A3N1HR92_9ACTN</name>
<evidence type="ECO:0000256" key="6">
    <source>
        <dbReference type="PIRSR" id="PIRSR000197-1"/>
    </source>
</evidence>
<evidence type="ECO:0000313" key="12">
    <source>
        <dbReference type="EMBL" id="ROP44940.1"/>
    </source>
</evidence>
<dbReference type="Gene3D" id="3.40.309.10">
    <property type="entry name" value="Aldehyde Dehydrogenase, Chain A, domain 2"/>
    <property type="match status" value="1"/>
</dbReference>
<feature type="compositionally biased region" description="Polar residues" evidence="9">
    <location>
        <begin position="1"/>
        <end position="12"/>
    </location>
</feature>
<feature type="compositionally biased region" description="Low complexity" evidence="9">
    <location>
        <begin position="15"/>
        <end position="33"/>
    </location>
</feature>
<dbReference type="Gene3D" id="3.20.20.220">
    <property type="match status" value="1"/>
</dbReference>
<dbReference type="SUPFAM" id="SSF51730">
    <property type="entry name" value="FAD-linked oxidoreductase"/>
    <property type="match status" value="1"/>
</dbReference>
<feature type="domain" description="Aldehyde dehydrogenase" evidence="10">
    <location>
        <begin position="575"/>
        <end position="1005"/>
    </location>
</feature>
<evidence type="ECO:0000259" key="10">
    <source>
        <dbReference type="Pfam" id="PF00171"/>
    </source>
</evidence>
<dbReference type="RefSeq" id="WP_123379149.1">
    <property type="nucleotide sequence ID" value="NZ_RJKN01000002.1"/>
</dbReference>
<evidence type="ECO:0000256" key="2">
    <source>
        <dbReference type="ARBA" id="ARBA00012884"/>
    </source>
</evidence>
<comment type="pathway">
    <text evidence="1">Amino-acid degradation; L-proline degradation into L-glutamate; L-glutamate from L-proline: step 2/2.</text>
</comment>
<dbReference type="GO" id="GO:0003842">
    <property type="term" value="F:L-glutamate gamma-semialdehyde dehydrogenase activity"/>
    <property type="evidence" value="ECO:0007669"/>
    <property type="project" value="UniProtKB-EC"/>
</dbReference>
<dbReference type="InterPro" id="IPR016161">
    <property type="entry name" value="Ald_DH/histidinol_DH"/>
</dbReference>
<reference evidence="12 13" key="1">
    <citation type="journal article" date="2015" name="Stand. Genomic Sci.">
        <title>Genomic Encyclopedia of Bacterial and Archaeal Type Strains, Phase III: the genomes of soil and plant-associated and newly described type strains.</title>
        <authorList>
            <person name="Whitman W.B."/>
            <person name="Woyke T."/>
            <person name="Klenk H.P."/>
            <person name="Zhou Y."/>
            <person name="Lilburn T.G."/>
            <person name="Beck B.J."/>
            <person name="De Vos P."/>
            <person name="Vandamme P."/>
            <person name="Eisen J.A."/>
            <person name="Garrity G."/>
            <person name="Hugenholtz P."/>
            <person name="Kyrpides N.C."/>
        </authorList>
    </citation>
    <scope>NUCLEOTIDE SEQUENCE [LARGE SCALE GENOMIC DNA]</scope>
    <source>
        <strain evidence="12 13">CECT 7306</strain>
    </source>
</reference>
<evidence type="ECO:0000256" key="1">
    <source>
        <dbReference type="ARBA" id="ARBA00004786"/>
    </source>
</evidence>
<dbReference type="AlphaFoldDB" id="A0A3N1HR92"/>
<dbReference type="EMBL" id="RJKN01000002">
    <property type="protein sequence ID" value="ROP44940.1"/>
    <property type="molecule type" value="Genomic_DNA"/>
</dbReference>
<sequence>MTTTVPSPSTRGDGTRTADAPARPATPTGTRRGLVQQREEWDRWVAQVPTAPVDDVVERCVPAALERAQRWVEATSGPQAAHEKKATERLASLVHDPGGVEMTMRFVDRVARPEDDAVAARELNAMVADLGADGAPDFLSVPDRVLMTAGARLAPLAPRLAMPLARARLRQLVGHLVADAGDAPLGRHLARARKDGVRLNLNLLGEAVLGHEEADRRLAAVERLVGRPDVDYVSVKASSVAAQLVPWDVEGSRDRLVERLLPLYRAAAARSPQVFVNLDMEEYKDLHLTLDVFEAVVTTPGLEHLEAGVVLQAYLPDALPALERLTAVARARVEAGGAPLKVRLVKGANLAMEKVDAELHDWEQAPFTSKEDVDAGYVRLLDVALTAERTRWLRVGVASHNLPDVALAVEVARARGAELGLDVEMLQGMAPAQARAVRSDLGEDGRLVLYTPVVRPEDFDVAVSYLVRRLEENAAPQNYLFALFAPTSGDGLAPLAEQEQRFRTSVERRFAVEAGPRRRQDRPAEEAAGPAPRVAGEDAPFRGEPDTDPSLPANRVWAQEVLGRDPGPVGSPVVTDPAEVDAALDRAQAAARAWARVPAAERARALLRAGDLLEQRRGDLVAVMAHEAGKTVAEADPEVSEAVDFARYYAGSALDLEATEREHAVTFTPARVVVVTPPWNFPVAIPLGGVLAGLAAGAAVVIKPAPQTVRCVEVGLEAITRALGEAGAPDGVLQLLRTDEADAGRRLVTHPAVDAVVLTGSSATGRLFRSWRPDLRLLAETSGKNALVVTPTADLDLAVADVVRSAFGHAGQKCSAASLVVLVGSVARSERFRRQLADAVRSLPVGPGTDLATVVGPLVEPPGDDLRRALTTLEPGERWLVEPRELTPPPGHEHLAGRLWSPGVREGVRRGSWFATTECFGPVLGVVAVADLDEAVAVAHETGFGLTGGLHALDEAEVEHWLERVPVGNAYVNRHITGAVVERQSFGGWAGSAVGPGAKAGGPDYVAQLGTWADAGADAQPTTTAGDVTPEVAAVLAATTAALPDDAAWLRAAAASDEHAWATELGRATDATGLLVEENTFRRRPLPSLLVRCGPGTTPREVARLRLAAARAGTPLEVSVPAGDDGEALRRVAAAGAAPAPRAAVVVEDAAALGARLVTGSRVRLLGTPEGAVQVAAAGAGVSLVAGPALRAGRREMLSVLREQAISRTRHRFGHVAPREG</sequence>
<keyword evidence="4" id="KW-0520">NAD</keyword>
<feature type="compositionally biased region" description="Basic and acidic residues" evidence="9">
    <location>
        <begin position="506"/>
        <end position="525"/>
    </location>
</feature>
<feature type="region of interest" description="Disordered" evidence="9">
    <location>
        <begin position="506"/>
        <end position="552"/>
    </location>
</feature>
<dbReference type="InterPro" id="IPR002872">
    <property type="entry name" value="Proline_DH_dom"/>
</dbReference>
<dbReference type="GO" id="GO:0004657">
    <property type="term" value="F:proline dehydrogenase activity"/>
    <property type="evidence" value="ECO:0007669"/>
    <property type="project" value="InterPro"/>
</dbReference>
<dbReference type="InterPro" id="IPR016162">
    <property type="entry name" value="Ald_DH_N"/>
</dbReference>
<evidence type="ECO:0000256" key="8">
    <source>
        <dbReference type="RuleBase" id="RU003345"/>
    </source>
</evidence>
<dbReference type="Pfam" id="PF00171">
    <property type="entry name" value="Aldedh"/>
    <property type="match status" value="1"/>
</dbReference>
<dbReference type="GO" id="GO:0010133">
    <property type="term" value="P:L-proline catabolic process to L-glutamate"/>
    <property type="evidence" value="ECO:0007669"/>
    <property type="project" value="InterPro"/>
</dbReference>
<comment type="caution">
    <text evidence="12">The sequence shown here is derived from an EMBL/GenBank/DDBJ whole genome shotgun (WGS) entry which is preliminary data.</text>
</comment>
<dbReference type="Proteomes" id="UP000276232">
    <property type="component" value="Unassembled WGS sequence"/>
</dbReference>
<evidence type="ECO:0000259" key="11">
    <source>
        <dbReference type="Pfam" id="PF01619"/>
    </source>
</evidence>
<proteinExistence type="inferred from homology"/>
<dbReference type="PIRSF" id="PIRSF000197">
    <property type="entry name" value="Bifunct_PutA"/>
    <property type="match status" value="1"/>
</dbReference>
<feature type="active site" evidence="6">
    <location>
        <position position="814"/>
    </location>
</feature>
<dbReference type="PANTHER" id="PTHR42862:SF1">
    <property type="entry name" value="DELTA-1-PYRROLINE-5-CARBOXYLATE DEHYDROGENASE 2, ISOFORM A-RELATED"/>
    <property type="match status" value="1"/>
</dbReference>
<dbReference type="GO" id="GO:0003700">
    <property type="term" value="F:DNA-binding transcription factor activity"/>
    <property type="evidence" value="ECO:0007669"/>
    <property type="project" value="InterPro"/>
</dbReference>
<dbReference type="PROSITE" id="PS00687">
    <property type="entry name" value="ALDEHYDE_DEHYDR_GLU"/>
    <property type="match status" value="1"/>
</dbReference>
<evidence type="ECO:0000313" key="13">
    <source>
        <dbReference type="Proteomes" id="UP000276232"/>
    </source>
</evidence>
<evidence type="ECO:0000256" key="7">
    <source>
        <dbReference type="PROSITE-ProRule" id="PRU10007"/>
    </source>
</evidence>
<comment type="catalytic activity">
    <reaction evidence="5">
        <text>L-glutamate 5-semialdehyde + NAD(+) + H2O = L-glutamate + NADH + 2 H(+)</text>
        <dbReference type="Rhea" id="RHEA:30235"/>
        <dbReference type="ChEBI" id="CHEBI:15377"/>
        <dbReference type="ChEBI" id="CHEBI:15378"/>
        <dbReference type="ChEBI" id="CHEBI:29985"/>
        <dbReference type="ChEBI" id="CHEBI:57540"/>
        <dbReference type="ChEBI" id="CHEBI:57945"/>
        <dbReference type="ChEBI" id="CHEBI:58066"/>
        <dbReference type="EC" id="1.2.1.88"/>
    </reaction>
</comment>
<organism evidence="12 13">
    <name type="scientific">Pseudokineococcus lusitanus</name>
    <dbReference type="NCBI Taxonomy" id="763993"/>
    <lineage>
        <taxon>Bacteria</taxon>
        <taxon>Bacillati</taxon>
        <taxon>Actinomycetota</taxon>
        <taxon>Actinomycetes</taxon>
        <taxon>Kineosporiales</taxon>
        <taxon>Kineosporiaceae</taxon>
        <taxon>Pseudokineococcus</taxon>
    </lineage>
</organism>
<gene>
    <name evidence="12" type="ORF">EDC03_1070</name>
</gene>
<evidence type="ECO:0000256" key="4">
    <source>
        <dbReference type="ARBA" id="ARBA00023027"/>
    </source>
</evidence>
<dbReference type="InterPro" id="IPR016163">
    <property type="entry name" value="Ald_DH_C"/>
</dbReference>
<feature type="active site" evidence="6 7">
    <location>
        <position position="780"/>
    </location>
</feature>
<dbReference type="Gene3D" id="3.40.605.10">
    <property type="entry name" value="Aldehyde Dehydrogenase, Chain A, domain 1"/>
    <property type="match status" value="1"/>
</dbReference>
<evidence type="ECO:0000256" key="3">
    <source>
        <dbReference type="ARBA" id="ARBA00023002"/>
    </source>
</evidence>
<evidence type="ECO:0000256" key="5">
    <source>
        <dbReference type="ARBA" id="ARBA00048142"/>
    </source>
</evidence>
<comment type="similarity">
    <text evidence="8">Belongs to the aldehyde dehydrogenase family.</text>
</comment>
<dbReference type="InterPro" id="IPR016160">
    <property type="entry name" value="Ald_DH_CS_CYS"/>
</dbReference>
<dbReference type="OrthoDB" id="9812625at2"/>
<dbReference type="PROSITE" id="PS00070">
    <property type="entry name" value="ALDEHYDE_DEHYDR_CYS"/>
    <property type="match status" value="1"/>
</dbReference>
<accession>A0A3N1HR92</accession>
<evidence type="ECO:0000256" key="9">
    <source>
        <dbReference type="SAM" id="MobiDB-lite"/>
    </source>
</evidence>
<dbReference type="InterPro" id="IPR029041">
    <property type="entry name" value="FAD-linked_oxidoreductase-like"/>
</dbReference>
<dbReference type="PANTHER" id="PTHR42862">
    <property type="entry name" value="DELTA-1-PYRROLINE-5-CARBOXYLATE DEHYDROGENASE 1, ISOFORM A-RELATED"/>
    <property type="match status" value="1"/>
</dbReference>
<dbReference type="GO" id="GO:0009898">
    <property type="term" value="C:cytoplasmic side of plasma membrane"/>
    <property type="evidence" value="ECO:0007669"/>
    <property type="project" value="TreeGrafter"/>
</dbReference>
<feature type="domain" description="Proline dehydrogenase" evidence="11">
    <location>
        <begin position="188"/>
        <end position="478"/>
    </location>
</feature>
<protein>
    <recommendedName>
        <fullName evidence="2">L-glutamate gamma-semialdehyde dehydrogenase</fullName>
        <ecNumber evidence="2">1.2.1.88</ecNumber>
    </recommendedName>
</protein>
<keyword evidence="13" id="KW-1185">Reference proteome</keyword>
<dbReference type="InterPro" id="IPR029510">
    <property type="entry name" value="Ald_DH_CS_GLU"/>
</dbReference>
<feature type="region of interest" description="Disordered" evidence="9">
    <location>
        <begin position="1"/>
        <end position="38"/>
    </location>
</feature>